<reference evidence="11" key="1">
    <citation type="journal article" date="2018" name="Insect Mol. Biol.">
        <title>An odorant receptor mediates the attractiveness of cis-jasmone to Campoletis chlorideae, the endoparasitoid of Helicoverpa armigera.</title>
        <authorList>
            <person name="Sun Y.L."/>
            <person name="Dong J.F."/>
            <person name="Ning C."/>
            <person name="Ding P.P."/>
            <person name="Huang L.Q."/>
            <person name="Sun J.G."/>
            <person name="Wang C.Z."/>
        </authorList>
    </citation>
    <scope>NUCLEOTIDE SEQUENCE</scope>
    <source>
        <strain evidence="11">CchlOR115</strain>
    </source>
</reference>
<evidence type="ECO:0000313" key="11">
    <source>
        <dbReference type="EMBL" id="AXM05233.1"/>
    </source>
</evidence>
<evidence type="ECO:0000256" key="2">
    <source>
        <dbReference type="ARBA" id="ARBA00022475"/>
    </source>
</evidence>
<dbReference type="GO" id="GO:0004984">
    <property type="term" value="F:olfactory receptor activity"/>
    <property type="evidence" value="ECO:0007669"/>
    <property type="project" value="InterPro"/>
</dbReference>
<dbReference type="GO" id="GO:0007165">
    <property type="term" value="P:signal transduction"/>
    <property type="evidence" value="ECO:0007669"/>
    <property type="project" value="UniProtKB-KW"/>
</dbReference>
<evidence type="ECO:0000256" key="8">
    <source>
        <dbReference type="ARBA" id="ARBA00023170"/>
    </source>
</evidence>
<name>A0A346D463_9HYME</name>
<evidence type="ECO:0000256" key="1">
    <source>
        <dbReference type="ARBA" id="ARBA00004651"/>
    </source>
</evidence>
<dbReference type="PANTHER" id="PTHR21137:SF35">
    <property type="entry name" value="ODORANT RECEPTOR 19A-RELATED"/>
    <property type="match status" value="1"/>
</dbReference>
<evidence type="ECO:0000256" key="5">
    <source>
        <dbReference type="ARBA" id="ARBA00022725"/>
    </source>
</evidence>
<dbReference type="EMBL" id="MG859405">
    <property type="protein sequence ID" value="AXM05233.1"/>
    <property type="molecule type" value="mRNA"/>
</dbReference>
<feature type="transmembrane region" description="Helical" evidence="10">
    <location>
        <begin position="188"/>
        <end position="209"/>
    </location>
</feature>
<proteinExistence type="evidence at transcript level"/>
<evidence type="ECO:0000256" key="6">
    <source>
        <dbReference type="ARBA" id="ARBA00022989"/>
    </source>
</evidence>
<evidence type="ECO:0000256" key="4">
    <source>
        <dbReference type="ARBA" id="ARBA00022692"/>
    </source>
</evidence>
<keyword evidence="6 10" id="KW-1133">Transmembrane helix</keyword>
<protein>
    <submittedName>
        <fullName evidence="11">Odorant receptor</fullName>
    </submittedName>
</protein>
<dbReference type="Pfam" id="PF02949">
    <property type="entry name" value="7tm_6"/>
    <property type="match status" value="1"/>
</dbReference>
<dbReference type="InterPro" id="IPR004117">
    <property type="entry name" value="7tm6_olfct_rcpt"/>
</dbReference>
<sequence length="324" mass="37062">MTTDVKGVRELYDWNKRVLSIGGLWPLEQSFIKFSISYVYFASHFVMAACDFISVFGDMTLMIANLSETSVQAMVGVKMLVLRYSSPLTNIIQQIQARSNEDSYRDEKEKDLYLEYNAIGRKFFLTGSYVAIGAVIIYHLKPFEDIIKAVLQNETIPFILPYRMRLFFSIPDTRTYVLLYLSQSPMLYYYYCHTISVCFLCTLIVHVCGEMSILAYRIRKINQSSSSNNNNNPEIALRDVAIEHQKIIRTAETIDDVFNIVLLEELVISTMLIGLAAYSVLSKSLVVSVSEFFFFVNYAMALFLLILAYCITGEFLISEVSIPN</sequence>
<keyword evidence="4 10" id="KW-0812">Transmembrane</keyword>
<dbReference type="GO" id="GO:0005886">
    <property type="term" value="C:plasma membrane"/>
    <property type="evidence" value="ECO:0007669"/>
    <property type="project" value="UniProtKB-SubCell"/>
</dbReference>
<dbReference type="GO" id="GO:0005549">
    <property type="term" value="F:odorant binding"/>
    <property type="evidence" value="ECO:0007669"/>
    <property type="project" value="InterPro"/>
</dbReference>
<evidence type="ECO:0000256" key="7">
    <source>
        <dbReference type="ARBA" id="ARBA00023136"/>
    </source>
</evidence>
<keyword evidence="9" id="KW-0807">Transducer</keyword>
<feature type="transmembrane region" description="Helical" evidence="10">
    <location>
        <begin position="292"/>
        <end position="317"/>
    </location>
</feature>
<accession>A0A346D463</accession>
<dbReference type="AlphaFoldDB" id="A0A346D463"/>
<reference evidence="11" key="2">
    <citation type="submission" date="2018-01" db="EMBL/GenBank/DDBJ databases">
        <authorList>
            <person name="Gaut B.S."/>
            <person name="Morton B.R."/>
            <person name="Clegg M.T."/>
            <person name="Duvall M.R."/>
        </authorList>
    </citation>
    <scope>NUCLEOTIDE SEQUENCE</scope>
    <source>
        <strain evidence="11">CchlOR115</strain>
    </source>
</reference>
<evidence type="ECO:0000256" key="9">
    <source>
        <dbReference type="ARBA" id="ARBA00023224"/>
    </source>
</evidence>
<keyword evidence="2" id="KW-1003">Cell membrane</keyword>
<keyword evidence="7 10" id="KW-0472">Membrane</keyword>
<keyword evidence="8 11" id="KW-0675">Receptor</keyword>
<keyword evidence="3" id="KW-0716">Sensory transduction</keyword>
<evidence type="ECO:0000256" key="3">
    <source>
        <dbReference type="ARBA" id="ARBA00022606"/>
    </source>
</evidence>
<dbReference type="PANTHER" id="PTHR21137">
    <property type="entry name" value="ODORANT RECEPTOR"/>
    <property type="match status" value="1"/>
</dbReference>
<feature type="transmembrane region" description="Helical" evidence="10">
    <location>
        <begin position="123"/>
        <end position="140"/>
    </location>
</feature>
<keyword evidence="5" id="KW-0552">Olfaction</keyword>
<organism evidence="11">
    <name type="scientific">Campoletis chlorideae</name>
    <dbReference type="NCBI Taxonomy" id="219166"/>
    <lineage>
        <taxon>Eukaryota</taxon>
        <taxon>Metazoa</taxon>
        <taxon>Ecdysozoa</taxon>
        <taxon>Arthropoda</taxon>
        <taxon>Hexapoda</taxon>
        <taxon>Insecta</taxon>
        <taxon>Pterygota</taxon>
        <taxon>Neoptera</taxon>
        <taxon>Endopterygota</taxon>
        <taxon>Hymenoptera</taxon>
        <taxon>Apocrita</taxon>
        <taxon>Ichneumonoidea</taxon>
        <taxon>Ichneumonidae</taxon>
        <taxon>Campopleginae</taxon>
        <taxon>Dusona group</taxon>
        <taxon>Campoletis</taxon>
    </lineage>
</organism>
<feature type="transmembrane region" description="Helical" evidence="10">
    <location>
        <begin position="257"/>
        <end position="280"/>
    </location>
</feature>
<evidence type="ECO:0000256" key="10">
    <source>
        <dbReference type="SAM" id="Phobius"/>
    </source>
</evidence>
<feature type="transmembrane region" description="Helical" evidence="10">
    <location>
        <begin position="38"/>
        <end position="57"/>
    </location>
</feature>
<comment type="subcellular location">
    <subcellularLocation>
        <location evidence="1">Cell membrane</location>
        <topology evidence="1">Multi-pass membrane protein</topology>
    </subcellularLocation>
</comment>